<dbReference type="Proteomes" id="UP000279833">
    <property type="component" value="Unassembled WGS sequence"/>
</dbReference>
<gene>
    <name evidence="1" type="ORF">SCUD_LOCUS7301</name>
</gene>
<accession>A0A183JX56</accession>
<dbReference type="AlphaFoldDB" id="A0A183JX56"/>
<dbReference type="EMBL" id="UZAK01032302">
    <property type="protein sequence ID" value="VDP25718.1"/>
    <property type="molecule type" value="Genomic_DNA"/>
</dbReference>
<dbReference type="WBParaSite" id="SCUD_0000730101-mRNA-1">
    <property type="protein sequence ID" value="SCUD_0000730101-mRNA-1"/>
    <property type="gene ID" value="SCUD_0000730101"/>
</dbReference>
<organism evidence="3">
    <name type="scientific">Schistosoma curassoni</name>
    <dbReference type="NCBI Taxonomy" id="6186"/>
    <lineage>
        <taxon>Eukaryota</taxon>
        <taxon>Metazoa</taxon>
        <taxon>Spiralia</taxon>
        <taxon>Lophotrochozoa</taxon>
        <taxon>Platyhelminthes</taxon>
        <taxon>Trematoda</taxon>
        <taxon>Digenea</taxon>
        <taxon>Strigeidida</taxon>
        <taxon>Schistosomatoidea</taxon>
        <taxon>Schistosomatidae</taxon>
        <taxon>Schistosoma</taxon>
    </lineage>
</organism>
<protein>
    <submittedName>
        <fullName evidence="3">Transcriptional regulator</fullName>
    </submittedName>
</protein>
<reference evidence="1 2" key="2">
    <citation type="submission" date="2018-11" db="EMBL/GenBank/DDBJ databases">
        <authorList>
            <consortium name="Pathogen Informatics"/>
        </authorList>
    </citation>
    <scope>NUCLEOTIDE SEQUENCE [LARGE SCALE GENOMIC DNA]</scope>
    <source>
        <strain evidence="1">Dakar</strain>
        <strain evidence="2">Dakar, Senegal</strain>
    </source>
</reference>
<sequence>MSTSGRNHGIQWTNRMQLDNLDFVDALALLSHTQLQMLEKMASVALPSAAVSRNMQKRKARFSETTQHELNQSQLTEKICRM</sequence>
<evidence type="ECO:0000313" key="1">
    <source>
        <dbReference type="EMBL" id="VDP25718.1"/>
    </source>
</evidence>
<proteinExistence type="predicted"/>
<evidence type="ECO:0000313" key="2">
    <source>
        <dbReference type="Proteomes" id="UP000279833"/>
    </source>
</evidence>
<keyword evidence="2" id="KW-1185">Reference proteome</keyword>
<reference evidence="3" key="1">
    <citation type="submission" date="2016-06" db="UniProtKB">
        <authorList>
            <consortium name="WormBaseParasite"/>
        </authorList>
    </citation>
    <scope>IDENTIFICATION</scope>
</reference>
<name>A0A183JX56_9TREM</name>
<evidence type="ECO:0000313" key="3">
    <source>
        <dbReference type="WBParaSite" id="SCUD_0000730101-mRNA-1"/>
    </source>
</evidence>